<accession>A0A5N5QPN6</accession>
<name>A0A5N5QPN6_9AGAM</name>
<feature type="compositionally biased region" description="Low complexity" evidence="8">
    <location>
        <begin position="261"/>
        <end position="270"/>
    </location>
</feature>
<evidence type="ECO:0000256" key="5">
    <source>
        <dbReference type="ARBA" id="ARBA00022806"/>
    </source>
</evidence>
<dbReference type="EMBL" id="SSOP01000034">
    <property type="protein sequence ID" value="KAB5593599.1"/>
    <property type="molecule type" value="Genomic_DNA"/>
</dbReference>
<feature type="domain" description="Helicase C-terminal" evidence="10">
    <location>
        <begin position="633"/>
        <end position="877"/>
    </location>
</feature>
<evidence type="ECO:0000256" key="6">
    <source>
        <dbReference type="ARBA" id="ARBA00022840"/>
    </source>
</evidence>
<dbReference type="FunFam" id="3.40.50.300:FF:000637">
    <property type="entry name" value="ATP-dependent RNA helicase DHX37/DHR1"/>
    <property type="match status" value="1"/>
</dbReference>
<organism evidence="11 12">
    <name type="scientific">Ceratobasidium theobromae</name>
    <dbReference type="NCBI Taxonomy" id="1582974"/>
    <lineage>
        <taxon>Eukaryota</taxon>
        <taxon>Fungi</taxon>
        <taxon>Dikarya</taxon>
        <taxon>Basidiomycota</taxon>
        <taxon>Agaricomycotina</taxon>
        <taxon>Agaricomycetes</taxon>
        <taxon>Cantharellales</taxon>
        <taxon>Ceratobasidiaceae</taxon>
        <taxon>Ceratobasidium</taxon>
    </lineage>
</organism>
<feature type="compositionally biased region" description="Low complexity" evidence="8">
    <location>
        <begin position="382"/>
        <end position="400"/>
    </location>
</feature>
<protein>
    <recommendedName>
        <fullName evidence="2">RNA helicase</fullName>
        <ecNumber evidence="2">3.6.4.13</ecNumber>
    </recommendedName>
</protein>
<feature type="domain" description="Helicase ATP-binding" evidence="9">
    <location>
        <begin position="433"/>
        <end position="603"/>
    </location>
</feature>
<dbReference type="Gene3D" id="1.20.120.1080">
    <property type="match status" value="1"/>
</dbReference>
<feature type="region of interest" description="Disordered" evidence="8">
    <location>
        <begin position="125"/>
        <end position="326"/>
    </location>
</feature>
<dbReference type="InterPro" id="IPR027417">
    <property type="entry name" value="P-loop_NTPase"/>
</dbReference>
<evidence type="ECO:0000256" key="4">
    <source>
        <dbReference type="ARBA" id="ARBA00022801"/>
    </source>
</evidence>
<dbReference type="GO" id="GO:0005524">
    <property type="term" value="F:ATP binding"/>
    <property type="evidence" value="ECO:0007669"/>
    <property type="project" value="UniProtKB-KW"/>
</dbReference>
<evidence type="ECO:0000259" key="9">
    <source>
        <dbReference type="PROSITE" id="PS51192"/>
    </source>
</evidence>
<dbReference type="GO" id="GO:0005730">
    <property type="term" value="C:nucleolus"/>
    <property type="evidence" value="ECO:0007669"/>
    <property type="project" value="TreeGrafter"/>
</dbReference>
<feature type="compositionally biased region" description="Polar residues" evidence="8">
    <location>
        <begin position="251"/>
        <end position="260"/>
    </location>
</feature>
<dbReference type="SMART" id="SM00490">
    <property type="entry name" value="HELICc"/>
    <property type="match status" value="1"/>
</dbReference>
<dbReference type="InterPro" id="IPR011709">
    <property type="entry name" value="DEAD-box_helicase_OB_fold"/>
</dbReference>
<dbReference type="CDD" id="cd18791">
    <property type="entry name" value="SF2_C_RHA"/>
    <property type="match status" value="1"/>
</dbReference>
<evidence type="ECO:0000256" key="7">
    <source>
        <dbReference type="ARBA" id="ARBA00047984"/>
    </source>
</evidence>
<dbReference type="InterPro" id="IPR002464">
    <property type="entry name" value="DNA/RNA_helicase_DEAH_CS"/>
</dbReference>
<feature type="compositionally biased region" description="Acidic residues" evidence="8">
    <location>
        <begin position="161"/>
        <end position="177"/>
    </location>
</feature>
<keyword evidence="3" id="KW-0547">Nucleotide-binding</keyword>
<dbReference type="GO" id="GO:0016787">
    <property type="term" value="F:hydrolase activity"/>
    <property type="evidence" value="ECO:0007669"/>
    <property type="project" value="UniProtKB-KW"/>
</dbReference>
<dbReference type="SMART" id="SM00847">
    <property type="entry name" value="HA2"/>
    <property type="match status" value="1"/>
</dbReference>
<dbReference type="OrthoDB" id="10253254at2759"/>
<evidence type="ECO:0000256" key="2">
    <source>
        <dbReference type="ARBA" id="ARBA00012552"/>
    </source>
</evidence>
<sequence>MAPPQRQRFNAKARGSVAGASHKKKKRIKHVESENSNALEMVPKSTQQKDAEQAERLRHEVESQITSKMTSKKRKRMESYIKKKLKKEERVKILAKLAASQSELPSSLNLGSSATLGTGRVISHAERLEKSEDLAVRKAFDGTGSRRKRRRLDLDAHGASEDEDDKDEDEDEDEDHEDGSSSSHSVRGKAKQNPSPVSSSKQDATPVSAALAPATSILGAALLNNEPPRVIPRKRKSTTISRKLSAWNPALYNSQKAATPSGSSFDSSDSTNDPESDDDSNGESTDDDQSHVEKGSQSSTGSSSDSDSSSDHSEPESAPKFSPPKFSFKDWAQQQINIAKGIVPASLFDQPQTSQVSQAIANFRPKLARPEPGVRPGPLGASLELPTSSLLTGPPSSSPSKPKRAPHVIINRSEEIQAARLELPIVAEEQEIVEAVLLNSVVILSGETGSGKTTQVPQFLYEAGFGVPGSDNPGMIGITQPRRVAAIATAARVSHELGLAPPIVAHQVRYARTTSPQTVIKFMTDGVLLRELTGDLMMSRYSIVIVDEAHERGVNTDVLIGVLSRVVKLREKLWREGKEGVKATTLRLSDFAENTTLFPTPPPVISITTRQHPVTIHFDRRTRGDYVRAAETKVAKIHARLPPGGVLVFMTGQREIVELCSRLNKRFGPKKMTMDHQKAGKEQKDRGMEVTEGVVEPEEVELGNRRDDVGDGEDVDEHKNQDVEALDSDEDEENQELQIDTEQSDVPMHVVPLYSLLPSDKQMKVFEPPPDGSRLVVIATNVAETSLTIPGIRYVVDTGRAKERRFDSTNGLQSFDVSWISKASAAQRAGRAGRTGPGHCYRLYSSALYEAHFAEHATPEIERMPVEGVVLQMKNMGIDAVVNFPFPTPPDREALRRAEITLTHLGALAGPNTSSGGLPRTGSAGTGSSVVVGGQITSLGRAMALFPVAPRFSKMLVVGRQQGCLPYVIAIAAALSVGDPFLREETLGINEEDENQNLDLDEQAPEINEIRSEELRAKEVRKVRRREFFKTLQVHSAFGKGASDIFRWLSVIGAYEFEHNRGLGTVRRGNESLIDSFCRDNFIRPKAMDEIHKLRQQIAHIVMSTFPETEKELNDTMKPPSERQIKLLQQIIASGFIDQIAVRKNYIEKQTGLKRTSARGVAYQAIGVKGDVFIHPSSVLFDGPPPDFVAFQDVVRTSRVWLKVITRVNPSWLPTLGPTLCTYSKPLKLTSIAKAGKIAVVPRFGPYDWELPVTTIDR</sequence>
<dbReference type="Pfam" id="PF00271">
    <property type="entry name" value="Helicase_C"/>
    <property type="match status" value="1"/>
</dbReference>
<feature type="compositionally biased region" description="Basic and acidic residues" evidence="8">
    <location>
        <begin position="125"/>
        <end position="140"/>
    </location>
</feature>
<feature type="compositionally biased region" description="Polar residues" evidence="8">
    <location>
        <begin position="34"/>
        <end position="46"/>
    </location>
</feature>
<dbReference type="EC" id="3.6.4.13" evidence="2"/>
<comment type="similarity">
    <text evidence="1">Belongs to the DEAD box helicase family. DEAH subfamily.</text>
</comment>
<comment type="caution">
    <text evidence="11">The sequence shown here is derived from an EMBL/GenBank/DDBJ whole genome shotgun (WGS) entry which is preliminary data.</text>
</comment>
<dbReference type="PANTHER" id="PTHR18934:SF99">
    <property type="entry name" value="ATP-DEPENDENT RNA HELICASE DHX37-RELATED"/>
    <property type="match status" value="1"/>
</dbReference>
<keyword evidence="4" id="KW-0378">Hydrolase</keyword>
<keyword evidence="5 11" id="KW-0347">Helicase</keyword>
<evidence type="ECO:0000256" key="8">
    <source>
        <dbReference type="SAM" id="MobiDB-lite"/>
    </source>
</evidence>
<dbReference type="SUPFAM" id="SSF52540">
    <property type="entry name" value="P-loop containing nucleoside triphosphate hydrolases"/>
    <property type="match status" value="1"/>
</dbReference>
<dbReference type="Pfam" id="PF21010">
    <property type="entry name" value="HA2_C"/>
    <property type="match status" value="1"/>
</dbReference>
<dbReference type="PROSITE" id="PS00690">
    <property type="entry name" value="DEAH_ATP_HELICASE"/>
    <property type="match status" value="1"/>
</dbReference>
<dbReference type="AlphaFoldDB" id="A0A5N5QPN6"/>
<evidence type="ECO:0000256" key="1">
    <source>
        <dbReference type="ARBA" id="ARBA00008792"/>
    </source>
</evidence>
<dbReference type="SMART" id="SM00487">
    <property type="entry name" value="DEXDc"/>
    <property type="match status" value="1"/>
</dbReference>
<feature type="compositionally biased region" description="Low complexity" evidence="8">
    <location>
        <begin position="296"/>
        <end position="307"/>
    </location>
</feature>
<dbReference type="Gene3D" id="3.40.50.300">
    <property type="entry name" value="P-loop containing nucleotide triphosphate hydrolases"/>
    <property type="match status" value="2"/>
</dbReference>
<dbReference type="GO" id="GO:0003724">
    <property type="term" value="F:RNA helicase activity"/>
    <property type="evidence" value="ECO:0007669"/>
    <property type="project" value="UniProtKB-EC"/>
</dbReference>
<dbReference type="GO" id="GO:0000462">
    <property type="term" value="P:maturation of SSU-rRNA from tricistronic rRNA transcript (SSU-rRNA, 5.8S rRNA, LSU-rRNA)"/>
    <property type="evidence" value="ECO:0007669"/>
    <property type="project" value="TreeGrafter"/>
</dbReference>
<feature type="compositionally biased region" description="Acidic residues" evidence="8">
    <location>
        <begin position="724"/>
        <end position="735"/>
    </location>
</feature>
<feature type="compositionally biased region" description="Polar residues" evidence="8">
    <location>
        <begin position="192"/>
        <end position="205"/>
    </location>
</feature>
<feature type="compositionally biased region" description="Basic and acidic residues" evidence="8">
    <location>
        <begin position="47"/>
        <end position="62"/>
    </location>
</feature>
<dbReference type="GO" id="GO:0003723">
    <property type="term" value="F:RNA binding"/>
    <property type="evidence" value="ECO:0007669"/>
    <property type="project" value="TreeGrafter"/>
</dbReference>
<evidence type="ECO:0000256" key="3">
    <source>
        <dbReference type="ARBA" id="ARBA00022741"/>
    </source>
</evidence>
<dbReference type="InterPro" id="IPR001650">
    <property type="entry name" value="Helicase_C-like"/>
</dbReference>
<dbReference type="InterPro" id="IPR014001">
    <property type="entry name" value="Helicase_ATP-bd"/>
</dbReference>
<evidence type="ECO:0000259" key="10">
    <source>
        <dbReference type="PROSITE" id="PS51194"/>
    </source>
</evidence>
<comment type="catalytic activity">
    <reaction evidence="7">
        <text>ATP + H2O = ADP + phosphate + H(+)</text>
        <dbReference type="Rhea" id="RHEA:13065"/>
        <dbReference type="ChEBI" id="CHEBI:15377"/>
        <dbReference type="ChEBI" id="CHEBI:15378"/>
        <dbReference type="ChEBI" id="CHEBI:30616"/>
        <dbReference type="ChEBI" id="CHEBI:43474"/>
        <dbReference type="ChEBI" id="CHEBI:456216"/>
        <dbReference type="EC" id="3.6.4.13"/>
    </reaction>
</comment>
<reference evidence="11 12" key="1">
    <citation type="journal article" date="2019" name="Fungal Biol. Biotechnol.">
        <title>Draft genome sequence of fastidious pathogen Ceratobasidium theobromae, which causes vascular-streak dieback in Theobroma cacao.</title>
        <authorList>
            <person name="Ali S.S."/>
            <person name="Asman A."/>
            <person name="Shao J."/>
            <person name="Firmansyah A.P."/>
            <person name="Susilo A.W."/>
            <person name="Rosmana A."/>
            <person name="McMahon P."/>
            <person name="Junaid M."/>
            <person name="Guest D."/>
            <person name="Kheng T.Y."/>
            <person name="Meinhardt L.W."/>
            <person name="Bailey B.A."/>
        </authorList>
    </citation>
    <scope>NUCLEOTIDE SEQUENCE [LARGE SCALE GENOMIC DNA]</scope>
    <source>
        <strain evidence="11 12">CT2</strain>
    </source>
</reference>
<feature type="region of interest" description="Disordered" evidence="8">
    <location>
        <begin position="367"/>
        <end position="405"/>
    </location>
</feature>
<dbReference type="Pfam" id="PF07717">
    <property type="entry name" value="OB_NTP_bind"/>
    <property type="match status" value="1"/>
</dbReference>
<dbReference type="PANTHER" id="PTHR18934">
    <property type="entry name" value="ATP-DEPENDENT RNA HELICASE"/>
    <property type="match status" value="1"/>
</dbReference>
<keyword evidence="12" id="KW-1185">Reference proteome</keyword>
<keyword evidence="6" id="KW-0067">ATP-binding</keyword>
<feature type="compositionally biased region" description="Acidic residues" evidence="8">
    <location>
        <begin position="272"/>
        <end position="287"/>
    </location>
</feature>
<dbReference type="PROSITE" id="PS51192">
    <property type="entry name" value="HELICASE_ATP_BIND_1"/>
    <property type="match status" value="1"/>
</dbReference>
<gene>
    <name evidence="11" type="ORF">CTheo_2988</name>
</gene>
<feature type="compositionally biased region" description="Basic and acidic residues" evidence="8">
    <location>
        <begin position="672"/>
        <end position="689"/>
    </location>
</feature>
<dbReference type="PROSITE" id="PS51194">
    <property type="entry name" value="HELICASE_CTER"/>
    <property type="match status" value="1"/>
</dbReference>
<dbReference type="Proteomes" id="UP000383932">
    <property type="component" value="Unassembled WGS sequence"/>
</dbReference>
<proteinExistence type="inferred from homology"/>
<evidence type="ECO:0000313" key="11">
    <source>
        <dbReference type="EMBL" id="KAB5593599.1"/>
    </source>
</evidence>
<evidence type="ECO:0000313" key="12">
    <source>
        <dbReference type="Proteomes" id="UP000383932"/>
    </source>
</evidence>
<dbReference type="InterPro" id="IPR007502">
    <property type="entry name" value="Helicase-assoc_dom"/>
</dbReference>
<dbReference type="GO" id="GO:1990904">
    <property type="term" value="C:ribonucleoprotein complex"/>
    <property type="evidence" value="ECO:0007669"/>
    <property type="project" value="UniProtKB-ARBA"/>
</dbReference>
<feature type="region of interest" description="Disordered" evidence="8">
    <location>
        <begin position="671"/>
        <end position="738"/>
    </location>
</feature>
<feature type="region of interest" description="Disordered" evidence="8">
    <location>
        <begin position="1"/>
        <end position="78"/>
    </location>
</feature>